<dbReference type="GO" id="GO:0003677">
    <property type="term" value="F:DNA binding"/>
    <property type="evidence" value="ECO:0007669"/>
    <property type="project" value="InterPro"/>
</dbReference>
<dbReference type="CDD" id="cd00093">
    <property type="entry name" value="HTH_XRE"/>
    <property type="match status" value="1"/>
</dbReference>
<dbReference type="Pfam" id="PF17765">
    <property type="entry name" value="MLTR_LBD"/>
    <property type="match status" value="1"/>
</dbReference>
<dbReference type="RefSeq" id="WP_245691690.1">
    <property type="nucleotide sequence ID" value="NZ_FMZF01000001.1"/>
</dbReference>
<feature type="region of interest" description="Disordered" evidence="1">
    <location>
        <begin position="53"/>
        <end position="72"/>
    </location>
</feature>
<dbReference type="Gene3D" id="3.30.450.180">
    <property type="match status" value="1"/>
</dbReference>
<sequence length="311" mass="33874">MVTSAERRPDAGRCRGAIDTGTDTTTEEAALSATARRADPPPTRRELAEFLRSRRRQVDPSAAGLPAGGARRTPGLRREEVALLSGVSHTWYTWLEQGRDIRPSRQVVDALARTLRMSPAEHEYVRRLTGHGGAALPDPGDGLPAHLQRLLDALGPSPACAITATWAIAGWNRAYQRLYPGVAAVAPAERNLLWLVFTDPAVRELLGDWTTDSRRFLTQFRAEVGPRLADPAVVDLVARLEAASPHFRAGWASRDVDRFSSAERRFEHPEVGTLLLEHHQLTPADAPGLQLVVYTAAEGSDSARRLAALAG</sequence>
<dbReference type="InterPro" id="IPR010982">
    <property type="entry name" value="Lambda_DNA-bd_dom_sf"/>
</dbReference>
<dbReference type="PANTHER" id="PTHR35010:SF2">
    <property type="entry name" value="BLL4672 PROTEIN"/>
    <property type="match status" value="1"/>
</dbReference>
<dbReference type="PANTHER" id="PTHR35010">
    <property type="entry name" value="BLL4672 PROTEIN-RELATED"/>
    <property type="match status" value="1"/>
</dbReference>
<evidence type="ECO:0000259" key="2">
    <source>
        <dbReference type="SMART" id="SM00530"/>
    </source>
</evidence>
<accession>A0A1G6I1J0</accession>
<dbReference type="Pfam" id="PF13560">
    <property type="entry name" value="HTH_31"/>
    <property type="match status" value="1"/>
</dbReference>
<dbReference type="STRING" id="1190417.SAMN05660690_0140"/>
<reference evidence="4" key="1">
    <citation type="submission" date="2016-10" db="EMBL/GenBank/DDBJ databases">
        <authorList>
            <person name="Varghese N."/>
            <person name="Submissions S."/>
        </authorList>
    </citation>
    <scope>NUCLEOTIDE SEQUENCE [LARGE SCALE GENOMIC DNA]</scope>
    <source>
        <strain evidence="4">DSM 45421</strain>
    </source>
</reference>
<evidence type="ECO:0000256" key="1">
    <source>
        <dbReference type="SAM" id="MobiDB-lite"/>
    </source>
</evidence>
<dbReference type="SUPFAM" id="SSF47413">
    <property type="entry name" value="lambda repressor-like DNA-binding domains"/>
    <property type="match status" value="1"/>
</dbReference>
<feature type="region of interest" description="Disordered" evidence="1">
    <location>
        <begin position="1"/>
        <end position="43"/>
    </location>
</feature>
<dbReference type="InterPro" id="IPR001387">
    <property type="entry name" value="Cro/C1-type_HTH"/>
</dbReference>
<feature type="domain" description="HTH cro/C1-type" evidence="2">
    <location>
        <begin position="50"/>
        <end position="122"/>
    </location>
</feature>
<dbReference type="InterPro" id="IPR041413">
    <property type="entry name" value="MLTR_LBD"/>
</dbReference>
<keyword evidence="4" id="KW-1185">Reference proteome</keyword>
<dbReference type="SMART" id="SM00530">
    <property type="entry name" value="HTH_XRE"/>
    <property type="match status" value="1"/>
</dbReference>
<proteinExistence type="predicted"/>
<dbReference type="EMBL" id="FMZF01000001">
    <property type="protein sequence ID" value="SDC00253.1"/>
    <property type="molecule type" value="Genomic_DNA"/>
</dbReference>
<feature type="compositionally biased region" description="Low complexity" evidence="1">
    <location>
        <begin position="17"/>
        <end position="35"/>
    </location>
</feature>
<evidence type="ECO:0000313" key="3">
    <source>
        <dbReference type="EMBL" id="SDC00253.1"/>
    </source>
</evidence>
<gene>
    <name evidence="3" type="ORF">SAMN05660690_0140</name>
</gene>
<evidence type="ECO:0000313" key="4">
    <source>
        <dbReference type="Proteomes" id="UP000199416"/>
    </source>
</evidence>
<protein>
    <submittedName>
        <fullName evidence="3">Helix-turn-helix domain-containing protein</fullName>
    </submittedName>
</protein>
<dbReference type="AlphaFoldDB" id="A0A1G6I1J0"/>
<dbReference type="Gene3D" id="1.10.260.40">
    <property type="entry name" value="lambda repressor-like DNA-binding domains"/>
    <property type="match status" value="1"/>
</dbReference>
<dbReference type="Proteomes" id="UP000199416">
    <property type="component" value="Unassembled WGS sequence"/>
</dbReference>
<name>A0A1G6I1J0_9ACTN</name>
<organism evidence="3 4">
    <name type="scientific">Geodermatophilus telluris</name>
    <dbReference type="NCBI Taxonomy" id="1190417"/>
    <lineage>
        <taxon>Bacteria</taxon>
        <taxon>Bacillati</taxon>
        <taxon>Actinomycetota</taxon>
        <taxon>Actinomycetes</taxon>
        <taxon>Geodermatophilales</taxon>
        <taxon>Geodermatophilaceae</taxon>
        <taxon>Geodermatophilus</taxon>
    </lineage>
</organism>
<feature type="compositionally biased region" description="Basic and acidic residues" evidence="1">
    <location>
        <begin position="1"/>
        <end position="13"/>
    </location>
</feature>